<keyword evidence="2" id="KW-0489">Methyltransferase</keyword>
<dbReference type="GO" id="GO:0032259">
    <property type="term" value="P:methylation"/>
    <property type="evidence" value="ECO:0007669"/>
    <property type="project" value="UniProtKB-KW"/>
</dbReference>
<gene>
    <name evidence="2" type="ORF">MNBD_GAMMA12-1122</name>
</gene>
<evidence type="ECO:0000256" key="1">
    <source>
        <dbReference type="ARBA" id="ARBA00005369"/>
    </source>
</evidence>
<dbReference type="CDD" id="cd02440">
    <property type="entry name" value="AdoMet_MTases"/>
    <property type="match status" value="1"/>
</dbReference>
<dbReference type="GO" id="GO:0004719">
    <property type="term" value="F:protein-L-isoaspartate (D-aspartate) O-methyltransferase activity"/>
    <property type="evidence" value="ECO:0007669"/>
    <property type="project" value="UniProtKB-EC"/>
</dbReference>
<comment type="similarity">
    <text evidence="1">Belongs to the methyltransferase superfamily. L-isoaspartyl/D-aspartyl protein methyltransferase family.</text>
</comment>
<dbReference type="PANTHER" id="PTHR11579">
    <property type="entry name" value="PROTEIN-L-ISOASPARTATE O-METHYLTRANSFERASE"/>
    <property type="match status" value="1"/>
</dbReference>
<dbReference type="InterPro" id="IPR000682">
    <property type="entry name" value="PCMT"/>
</dbReference>
<dbReference type="Pfam" id="PF01135">
    <property type="entry name" value="PCMT"/>
    <property type="match status" value="1"/>
</dbReference>
<accession>A0A3B0Y875</accession>
<reference evidence="2" key="1">
    <citation type="submission" date="2018-06" db="EMBL/GenBank/DDBJ databases">
        <authorList>
            <person name="Zhirakovskaya E."/>
        </authorList>
    </citation>
    <scope>NUCLEOTIDE SEQUENCE</scope>
</reference>
<protein>
    <submittedName>
        <fullName evidence="2">Protein-L-isoaspartate O-methyltransferase</fullName>
        <ecNumber evidence="2">2.1.1.77</ecNumber>
    </submittedName>
</protein>
<dbReference type="SUPFAM" id="SSF53335">
    <property type="entry name" value="S-adenosyl-L-methionine-dependent methyltransferases"/>
    <property type="match status" value="1"/>
</dbReference>
<keyword evidence="2" id="KW-0808">Transferase</keyword>
<evidence type="ECO:0000313" key="2">
    <source>
        <dbReference type="EMBL" id="VAW76995.1"/>
    </source>
</evidence>
<dbReference type="InterPro" id="IPR029063">
    <property type="entry name" value="SAM-dependent_MTases_sf"/>
</dbReference>
<sequence length="220" mass="24623">MTNMNIDQARFNMIEQQVRPWEVLDHNVLQVMSDIPREAFVPQQYRELAFSDVEIPLTDGQVILQPRIEGRIMQSLDIKADDRILEIGTGCGYMTACLSRLGDSVVTIECIQKLSDQAKKNIEAQNISNVNFRVGDAADGWDQDGPFDVIAVTGSMPVVPKKLKSVLHKRGRLFVIEGVAPVMHAKLITRSSSEGFQEETLFEISIPTLSGVNTEKEFVF</sequence>
<dbReference type="PANTHER" id="PTHR11579:SF18">
    <property type="entry name" value="PROTEIN-L-ISOASPARTATE O-METHYLTRANSFERASE"/>
    <property type="match status" value="1"/>
</dbReference>
<dbReference type="GO" id="GO:0005737">
    <property type="term" value="C:cytoplasm"/>
    <property type="evidence" value="ECO:0007669"/>
    <property type="project" value="TreeGrafter"/>
</dbReference>
<organism evidence="2">
    <name type="scientific">hydrothermal vent metagenome</name>
    <dbReference type="NCBI Taxonomy" id="652676"/>
    <lineage>
        <taxon>unclassified sequences</taxon>
        <taxon>metagenomes</taxon>
        <taxon>ecological metagenomes</taxon>
    </lineage>
</organism>
<name>A0A3B0Y875_9ZZZZ</name>
<dbReference type="EMBL" id="UOFL01000116">
    <property type="protein sequence ID" value="VAW76995.1"/>
    <property type="molecule type" value="Genomic_DNA"/>
</dbReference>
<dbReference type="AlphaFoldDB" id="A0A3B0Y875"/>
<dbReference type="EC" id="2.1.1.77" evidence="2"/>
<dbReference type="Gene3D" id="3.40.50.150">
    <property type="entry name" value="Vaccinia Virus protein VP39"/>
    <property type="match status" value="1"/>
</dbReference>
<proteinExistence type="inferred from homology"/>